<proteinExistence type="predicted"/>
<name>A0A1L9VHT9_ASPGL</name>
<dbReference type="AlphaFoldDB" id="A0A1L9VHT9"/>
<dbReference type="GeneID" id="34457047"/>
<protein>
    <submittedName>
        <fullName evidence="3">Uncharacterized protein</fullName>
    </submittedName>
</protein>
<gene>
    <name evidence="3" type="ORF">ASPGLDRAFT_128290</name>
</gene>
<dbReference type="PIRSF" id="PIRSF033271">
    <property type="entry name" value="UCP033271"/>
    <property type="match status" value="1"/>
</dbReference>
<dbReference type="OrthoDB" id="10264588at2759"/>
<evidence type="ECO:0000313" key="3">
    <source>
        <dbReference type="EMBL" id="OJJ83464.1"/>
    </source>
</evidence>
<dbReference type="Proteomes" id="UP000184300">
    <property type="component" value="Unassembled WGS sequence"/>
</dbReference>
<dbReference type="VEuPathDB" id="FungiDB:ASPGLDRAFT_128290"/>
<dbReference type="Pfam" id="PF23189">
    <property type="entry name" value="UPF0261_C"/>
    <property type="match status" value="1"/>
</dbReference>
<dbReference type="InterPro" id="IPR056778">
    <property type="entry name" value="UPF0261_C"/>
</dbReference>
<dbReference type="InterPro" id="IPR044122">
    <property type="entry name" value="UPF0261_N"/>
</dbReference>
<feature type="domain" description="UPF0261" evidence="1">
    <location>
        <begin position="3"/>
        <end position="179"/>
    </location>
</feature>
<dbReference type="Gene3D" id="3.40.50.12020">
    <property type="entry name" value="Uncharacterised protein family UPF0261, NN domain"/>
    <property type="match status" value="1"/>
</dbReference>
<dbReference type="InterPro" id="IPR008322">
    <property type="entry name" value="UPF0261"/>
</dbReference>
<dbReference type="RefSeq" id="XP_022400162.1">
    <property type="nucleotide sequence ID" value="XM_022540786.1"/>
</dbReference>
<organism evidence="3 4">
    <name type="scientific">Aspergillus glaucus CBS 516.65</name>
    <dbReference type="NCBI Taxonomy" id="1160497"/>
    <lineage>
        <taxon>Eukaryota</taxon>
        <taxon>Fungi</taxon>
        <taxon>Dikarya</taxon>
        <taxon>Ascomycota</taxon>
        <taxon>Pezizomycotina</taxon>
        <taxon>Eurotiomycetes</taxon>
        <taxon>Eurotiomycetidae</taxon>
        <taxon>Eurotiales</taxon>
        <taxon>Aspergillaceae</taxon>
        <taxon>Aspergillus</taxon>
        <taxon>Aspergillus subgen. Aspergillus</taxon>
    </lineage>
</organism>
<sequence>MTTILLLGTCDTKLDELRFVRDKILTNPNTTETKVIILDLGRSATTHPDITITHNDLLSCSDSNVDVSNLSRPEYIKQILALATTTVSNLYQSHAIHAAISIGGSCGTSLATGIMQNALPVGFPKLMVSTMASGDVKSYVEETDITMMYSVVDIAGRNWVLERILGNAAGAISGMAASYLQNSTGGGNGGKKRIGITMSGVTTPCVDRVRGYFDEQHPGKYEIYVFHATGAGGKAMERLIAESQLDAIIDLTTTEVADELVGGILSAGPGRLSAAAAKGIPQVISVGACDMVNFGTKESVPSQFGDGGRKLYEHNPSITLMRTTKEECRGIARFIGEKLRGAKRPERVRFVLPTGGVSMLDVPGQAFHDPEADKVLFDTLEQELAGTSIEIQRHSRAINDPGFAAAVAESLLELMQLP</sequence>
<accession>A0A1L9VHT9</accession>
<keyword evidence="4" id="KW-1185">Reference proteome</keyword>
<dbReference type="Gene3D" id="3.40.50.12030">
    <property type="entry name" value="Uncharacterised protein family UPF0261, NC domain"/>
    <property type="match status" value="1"/>
</dbReference>
<dbReference type="InterPro" id="IPR051353">
    <property type="entry name" value="Tobamovirus_resist_UPF0261"/>
</dbReference>
<dbReference type="PANTHER" id="PTHR31862:SF1">
    <property type="entry name" value="UPF0261 DOMAIN PROTEIN (AFU_ORTHOLOGUE AFUA_1G10120)"/>
    <property type="match status" value="1"/>
</dbReference>
<evidence type="ECO:0000259" key="1">
    <source>
        <dbReference type="Pfam" id="PF06792"/>
    </source>
</evidence>
<evidence type="ECO:0000313" key="4">
    <source>
        <dbReference type="Proteomes" id="UP000184300"/>
    </source>
</evidence>
<dbReference type="PANTHER" id="PTHR31862">
    <property type="entry name" value="UPF0261 DOMAIN PROTEIN (AFU_ORTHOLOGUE AFUA_1G10120)"/>
    <property type="match status" value="1"/>
</dbReference>
<reference evidence="4" key="1">
    <citation type="journal article" date="2017" name="Genome Biol.">
        <title>Comparative genomics reveals high biological diversity and specific adaptations in the industrially and medically important fungal genus Aspergillus.</title>
        <authorList>
            <person name="de Vries R.P."/>
            <person name="Riley R."/>
            <person name="Wiebenga A."/>
            <person name="Aguilar-Osorio G."/>
            <person name="Amillis S."/>
            <person name="Uchima C.A."/>
            <person name="Anderluh G."/>
            <person name="Asadollahi M."/>
            <person name="Askin M."/>
            <person name="Barry K."/>
            <person name="Battaglia E."/>
            <person name="Bayram O."/>
            <person name="Benocci T."/>
            <person name="Braus-Stromeyer S.A."/>
            <person name="Caldana C."/>
            <person name="Canovas D."/>
            <person name="Cerqueira G.C."/>
            <person name="Chen F."/>
            <person name="Chen W."/>
            <person name="Choi C."/>
            <person name="Clum A."/>
            <person name="Dos Santos R.A."/>
            <person name="Damasio A.R."/>
            <person name="Diallinas G."/>
            <person name="Emri T."/>
            <person name="Fekete E."/>
            <person name="Flipphi M."/>
            <person name="Freyberg S."/>
            <person name="Gallo A."/>
            <person name="Gournas C."/>
            <person name="Habgood R."/>
            <person name="Hainaut M."/>
            <person name="Harispe M.L."/>
            <person name="Henrissat B."/>
            <person name="Hilden K.S."/>
            <person name="Hope R."/>
            <person name="Hossain A."/>
            <person name="Karabika E."/>
            <person name="Karaffa L."/>
            <person name="Karanyi Z."/>
            <person name="Krasevec N."/>
            <person name="Kuo A."/>
            <person name="Kusch H."/>
            <person name="LaButti K."/>
            <person name="Lagendijk E.L."/>
            <person name="Lapidus A."/>
            <person name="Levasseur A."/>
            <person name="Lindquist E."/>
            <person name="Lipzen A."/>
            <person name="Logrieco A.F."/>
            <person name="MacCabe A."/>
            <person name="Maekelae M.R."/>
            <person name="Malavazi I."/>
            <person name="Melin P."/>
            <person name="Meyer V."/>
            <person name="Mielnichuk N."/>
            <person name="Miskei M."/>
            <person name="Molnar A.P."/>
            <person name="Mule G."/>
            <person name="Ngan C.Y."/>
            <person name="Orejas M."/>
            <person name="Orosz E."/>
            <person name="Ouedraogo J.P."/>
            <person name="Overkamp K.M."/>
            <person name="Park H.-S."/>
            <person name="Perrone G."/>
            <person name="Piumi F."/>
            <person name="Punt P.J."/>
            <person name="Ram A.F."/>
            <person name="Ramon A."/>
            <person name="Rauscher S."/>
            <person name="Record E."/>
            <person name="Riano-Pachon D.M."/>
            <person name="Robert V."/>
            <person name="Roehrig J."/>
            <person name="Ruller R."/>
            <person name="Salamov A."/>
            <person name="Salih N.S."/>
            <person name="Samson R.A."/>
            <person name="Sandor E."/>
            <person name="Sanguinetti M."/>
            <person name="Schuetze T."/>
            <person name="Sepcic K."/>
            <person name="Shelest E."/>
            <person name="Sherlock G."/>
            <person name="Sophianopoulou V."/>
            <person name="Squina F.M."/>
            <person name="Sun H."/>
            <person name="Susca A."/>
            <person name="Todd R.B."/>
            <person name="Tsang A."/>
            <person name="Unkles S.E."/>
            <person name="van de Wiele N."/>
            <person name="van Rossen-Uffink D."/>
            <person name="Oliveira J.V."/>
            <person name="Vesth T.C."/>
            <person name="Visser J."/>
            <person name="Yu J.-H."/>
            <person name="Zhou M."/>
            <person name="Andersen M.R."/>
            <person name="Archer D.B."/>
            <person name="Baker S.E."/>
            <person name="Benoit I."/>
            <person name="Brakhage A.A."/>
            <person name="Braus G.H."/>
            <person name="Fischer R."/>
            <person name="Frisvad J.C."/>
            <person name="Goldman G.H."/>
            <person name="Houbraken J."/>
            <person name="Oakley B."/>
            <person name="Pocsi I."/>
            <person name="Scazzocchio C."/>
            <person name="Seiboth B."/>
            <person name="vanKuyk P.A."/>
            <person name="Wortman J."/>
            <person name="Dyer P.S."/>
            <person name="Grigoriev I.V."/>
        </authorList>
    </citation>
    <scope>NUCLEOTIDE SEQUENCE [LARGE SCALE GENOMIC DNA]</scope>
    <source>
        <strain evidence="4">CBS 516.65</strain>
    </source>
</reference>
<dbReference type="Pfam" id="PF06792">
    <property type="entry name" value="UPF0261"/>
    <property type="match status" value="1"/>
</dbReference>
<dbReference type="NCBIfam" id="NF002674">
    <property type="entry name" value="PRK02399.1-2"/>
    <property type="match status" value="1"/>
</dbReference>
<evidence type="ECO:0000259" key="2">
    <source>
        <dbReference type="Pfam" id="PF23189"/>
    </source>
</evidence>
<dbReference type="EMBL" id="KV878899">
    <property type="protein sequence ID" value="OJJ83464.1"/>
    <property type="molecule type" value="Genomic_DNA"/>
</dbReference>
<feature type="domain" description="UPF0261" evidence="2">
    <location>
        <begin position="191"/>
        <end position="415"/>
    </location>
</feature>
<dbReference type="STRING" id="1160497.A0A1L9VHT9"/>
<dbReference type="CDD" id="cd15488">
    <property type="entry name" value="Tm-1-like"/>
    <property type="match status" value="1"/>
</dbReference>